<organism evidence="1 2">
    <name type="scientific">Candidatus Magnetobacterium bavaricum</name>
    <dbReference type="NCBI Taxonomy" id="29290"/>
    <lineage>
        <taxon>Bacteria</taxon>
        <taxon>Pseudomonadati</taxon>
        <taxon>Nitrospirota</taxon>
        <taxon>Thermodesulfovibrionia</taxon>
        <taxon>Thermodesulfovibrionales</taxon>
        <taxon>Candidatus Magnetobacteriaceae</taxon>
        <taxon>Candidatus Magnetobacterium</taxon>
    </lineage>
</organism>
<evidence type="ECO:0000313" key="2">
    <source>
        <dbReference type="Proteomes" id="UP000033423"/>
    </source>
</evidence>
<gene>
    <name evidence="1" type="ORF">MBAV_004858</name>
</gene>
<dbReference type="EMBL" id="LACI01002110">
    <property type="protein sequence ID" value="KJU82948.1"/>
    <property type="molecule type" value="Genomic_DNA"/>
</dbReference>
<sequence>EKVDLPEGAEFTINLSDELFRADKEDRFLKAAGSWKGLIDADELIQSIYADRRVSSRPEVKL</sequence>
<keyword evidence="2" id="KW-1185">Reference proteome</keyword>
<dbReference type="AlphaFoldDB" id="A0A0F3GQK8"/>
<proteinExistence type="predicted"/>
<evidence type="ECO:0000313" key="1">
    <source>
        <dbReference type="EMBL" id="KJU82948.1"/>
    </source>
</evidence>
<accession>A0A0F3GQK8</accession>
<feature type="non-terminal residue" evidence="1">
    <location>
        <position position="1"/>
    </location>
</feature>
<name>A0A0F3GQK8_9BACT</name>
<comment type="caution">
    <text evidence="1">The sequence shown here is derived from an EMBL/GenBank/DDBJ whole genome shotgun (WGS) entry which is preliminary data.</text>
</comment>
<reference evidence="1 2" key="1">
    <citation type="submission" date="2015-02" db="EMBL/GenBank/DDBJ databases">
        <title>Single-cell genomics of uncultivated deep-branching MTB reveals a conserved set of magnetosome genes.</title>
        <authorList>
            <person name="Kolinko S."/>
            <person name="Richter M."/>
            <person name="Glockner F.O."/>
            <person name="Brachmann A."/>
            <person name="Schuler D."/>
        </authorList>
    </citation>
    <scope>NUCLEOTIDE SEQUENCE [LARGE SCALE GENOMIC DNA]</scope>
    <source>
        <strain evidence="1">TM-1</strain>
    </source>
</reference>
<protein>
    <submittedName>
        <fullName evidence="1">Uncharacterized protein</fullName>
    </submittedName>
</protein>
<dbReference type="Proteomes" id="UP000033423">
    <property type="component" value="Unassembled WGS sequence"/>
</dbReference>